<sequence>MDELLLVIITCLPLAWFSRVSRQEEHERAVRLLGLTTTSGQRFFEAIHAYSNGKLFHDSFRMSAQAFDELFKLCQPCISGSVRGQCELLGVALNWIGTAATCRAQEVLFDLSYSTVPKYITRGVKAIVQALNERLAITTAVLESFSSTHPYFDQALGAIDGTHLVIEISQDDIARFRNHKGYITTNVLIFCDWNMKVCFAHAGVDEVLMMLLSRNGVDYWRAYRMASTCWGKLATSLTRRYHA</sequence>
<dbReference type="OrthoDB" id="129044at2759"/>
<dbReference type="AlphaFoldDB" id="A0A225WLW8"/>
<dbReference type="EMBL" id="NBNE01000556">
    <property type="protein sequence ID" value="OWZ18665.1"/>
    <property type="molecule type" value="Genomic_DNA"/>
</dbReference>
<evidence type="ECO:0000313" key="3">
    <source>
        <dbReference type="Proteomes" id="UP000198211"/>
    </source>
</evidence>
<keyword evidence="1" id="KW-0732">Signal</keyword>
<reference evidence="3" key="1">
    <citation type="submission" date="2017-03" db="EMBL/GenBank/DDBJ databases">
        <title>Phytopthora megakarya and P. palmivora, two closely related causual agents of cacao black pod achieved similar genome size and gene model numbers by different mechanisms.</title>
        <authorList>
            <person name="Ali S."/>
            <person name="Shao J."/>
            <person name="Larry D.J."/>
            <person name="Kronmiller B."/>
            <person name="Shen D."/>
            <person name="Strem M.D."/>
            <person name="Melnick R.L."/>
            <person name="Guiltinan M.J."/>
            <person name="Tyler B.M."/>
            <person name="Meinhardt L.W."/>
            <person name="Bailey B.A."/>
        </authorList>
    </citation>
    <scope>NUCLEOTIDE SEQUENCE [LARGE SCALE GENOMIC DNA]</scope>
    <source>
        <strain evidence="3">zdho120</strain>
    </source>
</reference>
<proteinExistence type="predicted"/>
<keyword evidence="3" id="KW-1185">Reference proteome</keyword>
<feature type="chain" id="PRO_5012714115" evidence="1">
    <location>
        <begin position="23"/>
        <end position="243"/>
    </location>
</feature>
<comment type="caution">
    <text evidence="2">The sequence shown here is derived from an EMBL/GenBank/DDBJ whole genome shotgun (WGS) entry which is preliminary data.</text>
</comment>
<organism evidence="2 3">
    <name type="scientific">Phytophthora megakarya</name>
    <dbReference type="NCBI Taxonomy" id="4795"/>
    <lineage>
        <taxon>Eukaryota</taxon>
        <taxon>Sar</taxon>
        <taxon>Stramenopiles</taxon>
        <taxon>Oomycota</taxon>
        <taxon>Peronosporomycetes</taxon>
        <taxon>Peronosporales</taxon>
        <taxon>Peronosporaceae</taxon>
        <taxon>Phytophthora</taxon>
    </lineage>
</organism>
<dbReference type="Proteomes" id="UP000198211">
    <property type="component" value="Unassembled WGS sequence"/>
</dbReference>
<protein>
    <submittedName>
        <fullName evidence="2">Nuclease HARBI1</fullName>
    </submittedName>
</protein>
<feature type="signal peptide" evidence="1">
    <location>
        <begin position="1"/>
        <end position="22"/>
    </location>
</feature>
<gene>
    <name evidence="2" type="ORF">PHMEG_0007217</name>
</gene>
<accession>A0A225WLW8</accession>
<evidence type="ECO:0000313" key="2">
    <source>
        <dbReference type="EMBL" id="OWZ18665.1"/>
    </source>
</evidence>
<name>A0A225WLW8_9STRA</name>
<evidence type="ECO:0000256" key="1">
    <source>
        <dbReference type="SAM" id="SignalP"/>
    </source>
</evidence>